<protein>
    <submittedName>
        <fullName evidence="5">AraC family transcriptional regulator</fullName>
    </submittedName>
    <submittedName>
        <fullName evidence="6">Arabinose operon regulatory protein</fullName>
    </submittedName>
</protein>
<dbReference type="PANTHER" id="PTHR43280:SF30">
    <property type="entry name" value="MMSAB OPERON REGULATORY PROTEIN"/>
    <property type="match status" value="1"/>
</dbReference>
<dbReference type="PROSITE" id="PS01124">
    <property type="entry name" value="HTH_ARAC_FAMILY_2"/>
    <property type="match status" value="1"/>
</dbReference>
<keyword evidence="3" id="KW-0804">Transcription</keyword>
<accession>A0A2V4E992</accession>
<dbReference type="InterPro" id="IPR037923">
    <property type="entry name" value="HTH-like"/>
</dbReference>
<dbReference type="GO" id="GO:0043565">
    <property type="term" value="F:sequence-specific DNA binding"/>
    <property type="evidence" value="ECO:0007669"/>
    <property type="project" value="InterPro"/>
</dbReference>
<dbReference type="InterPro" id="IPR018062">
    <property type="entry name" value="HTH_AraC-typ_CS"/>
</dbReference>
<evidence type="ECO:0000313" key="5">
    <source>
        <dbReference type="EMBL" id="AUI74910.1"/>
    </source>
</evidence>
<organism evidence="6 8">
    <name type="scientific">Lactobacillus helveticus</name>
    <name type="common">Lactobacillus suntoryeus</name>
    <dbReference type="NCBI Taxonomy" id="1587"/>
    <lineage>
        <taxon>Bacteria</taxon>
        <taxon>Bacillati</taxon>
        <taxon>Bacillota</taxon>
        <taxon>Bacilli</taxon>
        <taxon>Lactobacillales</taxon>
        <taxon>Lactobacillaceae</taxon>
        <taxon>Lactobacillus</taxon>
    </lineage>
</organism>
<dbReference type="SUPFAM" id="SSF46689">
    <property type="entry name" value="Homeodomain-like"/>
    <property type="match status" value="2"/>
</dbReference>
<proteinExistence type="predicted"/>
<name>A0A2V4E992_LACHE</name>
<dbReference type="Proteomes" id="UP000651333">
    <property type="component" value="Unassembled WGS sequence"/>
</dbReference>
<dbReference type="InterPro" id="IPR009057">
    <property type="entry name" value="Homeodomain-like_sf"/>
</dbReference>
<keyword evidence="2" id="KW-0238">DNA-binding</keyword>
<evidence type="ECO:0000313" key="7">
    <source>
        <dbReference type="Proteomes" id="UP000234562"/>
    </source>
</evidence>
<dbReference type="Proteomes" id="UP000234562">
    <property type="component" value="Chromosome"/>
</dbReference>
<reference evidence="5" key="2">
    <citation type="journal article" date="2018" name="Front. Microbiol.">
        <title>Comparative Genomics of Completely Sequenced Lactobacillus helveticus Genomes Provides Insights into Strain-Specific Genes and Resolves Metagenomics Data Down to the Strain Level.</title>
        <authorList>
            <person name="Schmid M."/>
            <person name="Muri J."/>
            <person name="Melidis D."/>
            <person name="Varadarajan A.R."/>
            <person name="Somerville V."/>
            <person name="Wicki A."/>
            <person name="Moser A."/>
            <person name="Bourqui M."/>
            <person name="Wenzel C."/>
            <person name="Eugster-Meier E."/>
            <person name="Frey J.E."/>
            <person name="Irmler S."/>
            <person name="Ahrens C.H."/>
        </authorList>
    </citation>
    <scope>NUCLEOTIDE SEQUENCE</scope>
    <source>
        <strain evidence="5">FAM8105</strain>
    </source>
</reference>
<evidence type="ECO:0000256" key="2">
    <source>
        <dbReference type="ARBA" id="ARBA00023125"/>
    </source>
</evidence>
<dbReference type="SUPFAM" id="SSF51215">
    <property type="entry name" value="Regulatory protein AraC"/>
    <property type="match status" value="1"/>
</dbReference>
<evidence type="ECO:0000256" key="1">
    <source>
        <dbReference type="ARBA" id="ARBA00023015"/>
    </source>
</evidence>
<dbReference type="InterPro" id="IPR018060">
    <property type="entry name" value="HTH_AraC"/>
</dbReference>
<dbReference type="EMBL" id="WCHB01000105">
    <property type="protein sequence ID" value="NRO35704.1"/>
    <property type="molecule type" value="Genomic_DNA"/>
</dbReference>
<evidence type="ECO:0000313" key="8">
    <source>
        <dbReference type="Proteomes" id="UP000651333"/>
    </source>
</evidence>
<evidence type="ECO:0000256" key="3">
    <source>
        <dbReference type="ARBA" id="ARBA00023163"/>
    </source>
</evidence>
<dbReference type="CDD" id="cd06986">
    <property type="entry name" value="cupin_MmsR-like_N"/>
    <property type="match status" value="1"/>
</dbReference>
<dbReference type="RefSeq" id="WP_012211476.1">
    <property type="nucleotide sequence ID" value="NZ_CP015496.1"/>
</dbReference>
<dbReference type="AlphaFoldDB" id="A0A2V4E992"/>
<dbReference type="PANTHER" id="PTHR43280">
    <property type="entry name" value="ARAC-FAMILY TRANSCRIPTIONAL REGULATOR"/>
    <property type="match status" value="1"/>
</dbReference>
<dbReference type="OMA" id="RREYHFI"/>
<dbReference type="Pfam" id="PF12833">
    <property type="entry name" value="HTH_18"/>
    <property type="match status" value="1"/>
</dbReference>
<evidence type="ECO:0000313" key="6">
    <source>
        <dbReference type="EMBL" id="NRO35704.1"/>
    </source>
</evidence>
<dbReference type="InterPro" id="IPR014710">
    <property type="entry name" value="RmlC-like_jellyroll"/>
</dbReference>
<dbReference type="InterPro" id="IPR003313">
    <property type="entry name" value="AraC-bd"/>
</dbReference>
<feature type="domain" description="HTH araC/xylS-type" evidence="4">
    <location>
        <begin position="177"/>
        <end position="275"/>
    </location>
</feature>
<reference evidence="6" key="3">
    <citation type="submission" date="2019-09" db="EMBL/GenBank/DDBJ databases">
        <title>Comparative genomic analysis of Lactobacillus helveticus.</title>
        <authorList>
            <person name="Zhang H."/>
            <person name="Chen Y."/>
            <person name="Zhong Z."/>
        </authorList>
    </citation>
    <scope>NUCLEOTIDE SEQUENCE</scope>
    <source>
        <strain evidence="6">IMAU30003</strain>
    </source>
</reference>
<dbReference type="SMART" id="SM00342">
    <property type="entry name" value="HTH_ARAC"/>
    <property type="match status" value="1"/>
</dbReference>
<dbReference type="GO" id="GO:0003700">
    <property type="term" value="F:DNA-binding transcription factor activity"/>
    <property type="evidence" value="ECO:0007669"/>
    <property type="project" value="InterPro"/>
</dbReference>
<evidence type="ECO:0000259" key="4">
    <source>
        <dbReference type="PROSITE" id="PS01124"/>
    </source>
</evidence>
<keyword evidence="1" id="KW-0805">Transcription regulation</keyword>
<dbReference type="EMBL" id="CP015496">
    <property type="protein sequence ID" value="AUI74910.1"/>
    <property type="molecule type" value="Genomic_DNA"/>
</dbReference>
<dbReference type="PROSITE" id="PS00041">
    <property type="entry name" value="HTH_ARAC_FAMILY_1"/>
    <property type="match status" value="1"/>
</dbReference>
<dbReference type="Gene3D" id="2.60.120.10">
    <property type="entry name" value="Jelly Rolls"/>
    <property type="match status" value="1"/>
</dbReference>
<reference evidence="7" key="1">
    <citation type="submission" date="2016-05" db="EMBL/GenBank/DDBJ databases">
        <title>Genome sequence of Lactobacillus helveticus FAM8105.</title>
        <authorList>
            <person name="Ahrens C."/>
            <person name="Schmid M."/>
        </authorList>
    </citation>
    <scope>NUCLEOTIDE SEQUENCE [LARGE SCALE GENOMIC DNA]</scope>
    <source>
        <strain evidence="7">FAM8105</strain>
    </source>
</reference>
<dbReference type="Pfam" id="PF02311">
    <property type="entry name" value="AraC_binding"/>
    <property type="match status" value="1"/>
</dbReference>
<sequence length="283" mass="32551">MSKFLLNYTDTYTDFYNKVISDFILYNCGVEYCNPGWSYGPKRREYHFIHFVKEGKGTLTIEGHTFHIHKNQCFIVPAGEVSLYAADKKDPWKYSWIGFLGIESSRYVQQLISNNNFVIDIKDAVLYEQQIRKIISLKHDSLSSALKMTGITYEIFGSLIDEVNDTEEVKTTNSLATRAKHYMDLNYYDAIKIKDIANFLNVNVNCLSSAFKEEFNLSPKQYLMKLKIRKAKKLLSTTNNTITVVANSVGFNDSLAFSKVFKQYTQSSPSSYRKQATETHLSN</sequence>
<gene>
    <name evidence="6" type="ORF">IMAU30003_01959</name>
    <name evidence="5" type="ORF">Lh8105_09305</name>
</gene>
<dbReference type="Gene3D" id="1.10.10.60">
    <property type="entry name" value="Homeodomain-like"/>
    <property type="match status" value="2"/>
</dbReference>